<name>A0ABC9NFL3_BACUC</name>
<accession>A0ABC9NFL3</accession>
<gene>
    <name evidence="1" type="ORF">BACUNI_00773</name>
</gene>
<sequence>MNQSLTTTYNTRNAAWGNKTLCGHFIVHVHWFSGFI</sequence>
<reference evidence="1" key="2">
    <citation type="submission" date="2013-11" db="EMBL/GenBank/DDBJ databases">
        <title>Draft genome sequence of Bacteroides uniformis (ATCC 8492).</title>
        <authorList>
            <person name="Sudarsanam P."/>
            <person name="Ley R."/>
            <person name="Guruge J."/>
            <person name="Turnbaugh P.J."/>
            <person name="Mahowald M."/>
            <person name="Liep D."/>
            <person name="Gordon J."/>
        </authorList>
    </citation>
    <scope>NUCLEOTIDE SEQUENCE</scope>
    <source>
        <strain evidence="1">ATCC 8492</strain>
    </source>
</reference>
<reference evidence="1" key="1">
    <citation type="submission" date="2007-06" db="EMBL/GenBank/DDBJ databases">
        <authorList>
            <person name="Fulton L."/>
            <person name="Clifton S."/>
            <person name="Fulton B."/>
            <person name="Xu J."/>
            <person name="Minx P."/>
            <person name="Pepin K.H."/>
            <person name="Johnson M."/>
            <person name="Thiruvilangam P."/>
            <person name="Bhonagiri V."/>
            <person name="Nash W.E."/>
            <person name="Mardis E.R."/>
            <person name="Wilson R.K."/>
        </authorList>
    </citation>
    <scope>NUCLEOTIDE SEQUENCE [LARGE SCALE GENOMIC DNA]</scope>
    <source>
        <strain evidence="1">ATCC 8492</strain>
    </source>
</reference>
<dbReference type="AlphaFoldDB" id="A0ABC9NFL3"/>
<comment type="caution">
    <text evidence="1">The sequence shown here is derived from an EMBL/GenBank/DDBJ whole genome shotgun (WGS) entry which is preliminary data.</text>
</comment>
<evidence type="ECO:0000313" key="1">
    <source>
        <dbReference type="EMBL" id="EDO55468.1"/>
    </source>
</evidence>
<organism evidence="1 2">
    <name type="scientific">Bacteroides uniformis (strain ATCC 8492 / DSM 6597 / CCUG 4942 / CIP 103695 / JCM 5828 / KCTC 5204 / NCTC 13054 / VPI 0061)</name>
    <dbReference type="NCBI Taxonomy" id="411479"/>
    <lineage>
        <taxon>Bacteria</taxon>
        <taxon>Pseudomonadati</taxon>
        <taxon>Bacteroidota</taxon>
        <taxon>Bacteroidia</taxon>
        <taxon>Bacteroidales</taxon>
        <taxon>Bacteroidaceae</taxon>
        <taxon>Bacteroides</taxon>
    </lineage>
</organism>
<dbReference type="Proteomes" id="UP000004110">
    <property type="component" value="Unassembled WGS sequence"/>
</dbReference>
<evidence type="ECO:0000313" key="2">
    <source>
        <dbReference type="Proteomes" id="UP000004110"/>
    </source>
</evidence>
<protein>
    <submittedName>
        <fullName evidence="1">Uncharacterized protein</fullName>
    </submittedName>
</protein>
<dbReference type="EMBL" id="AAYH02000037">
    <property type="protein sequence ID" value="EDO55468.1"/>
    <property type="molecule type" value="Genomic_DNA"/>
</dbReference>
<keyword evidence="2" id="KW-1185">Reference proteome</keyword>
<proteinExistence type="predicted"/>